<dbReference type="KEGG" id="wna:KA717_35235"/>
<protein>
    <recommendedName>
        <fullName evidence="2">DDE transposase family protein</fullName>
    </recommendedName>
</protein>
<organism evidence="1">
    <name type="scientific">Woronichinia naegeliana WA131</name>
    <dbReference type="NCBI Taxonomy" id="2824559"/>
    <lineage>
        <taxon>Bacteria</taxon>
        <taxon>Bacillati</taxon>
        <taxon>Cyanobacteriota</taxon>
        <taxon>Cyanophyceae</taxon>
        <taxon>Synechococcales</taxon>
        <taxon>Coelosphaeriaceae</taxon>
        <taxon>Woronichinia</taxon>
    </lineage>
</organism>
<dbReference type="AlphaFoldDB" id="A0A977KYF7"/>
<dbReference type="Proteomes" id="UP001065613">
    <property type="component" value="Chromosome"/>
</dbReference>
<sequence>MTEQVYWYILKIDGGNCEIQALDPAQISVYPKYWGPFSSREEAIAKRIGLIRAGKCQPQ</sequence>
<name>A0A977KYF7_9CYAN</name>
<proteinExistence type="predicted"/>
<gene>
    <name evidence="1" type="ORF">KA717_35235</name>
</gene>
<accession>A0A977KYF7</accession>
<evidence type="ECO:0008006" key="2">
    <source>
        <dbReference type="Google" id="ProtNLM"/>
    </source>
</evidence>
<dbReference type="EMBL" id="CP073041">
    <property type="protein sequence ID" value="UXE60705.1"/>
    <property type="molecule type" value="Genomic_DNA"/>
</dbReference>
<reference evidence="1" key="1">
    <citation type="submission" date="2021-04" db="EMBL/GenBank/DDBJ databases">
        <title>Genome sequence of Woronichinia naegeliana from Washington state freshwater lake bloom.</title>
        <authorList>
            <person name="Dreher T.W."/>
        </authorList>
    </citation>
    <scope>NUCLEOTIDE SEQUENCE</scope>
    <source>
        <strain evidence="1">WA131</strain>
    </source>
</reference>
<evidence type="ECO:0000313" key="1">
    <source>
        <dbReference type="EMBL" id="UXE60705.1"/>
    </source>
</evidence>